<gene>
    <name evidence="1" type="ORF">HMPREF9193_01907</name>
</gene>
<comment type="caution">
    <text evidence="1">The sequence shown here is derived from an EMBL/GenBank/DDBJ whole genome shotgun (WGS) entry which is preliminary data.</text>
</comment>
<name>A0ABN0NWU9_TRELE</name>
<dbReference type="Proteomes" id="UP000016649">
    <property type="component" value="Unassembled WGS sequence"/>
</dbReference>
<keyword evidence="2" id="KW-1185">Reference proteome</keyword>
<organism evidence="1 2">
    <name type="scientific">Treponema lecithinolyticum ATCC 700332</name>
    <dbReference type="NCBI Taxonomy" id="1321815"/>
    <lineage>
        <taxon>Bacteria</taxon>
        <taxon>Pseudomonadati</taxon>
        <taxon>Spirochaetota</taxon>
        <taxon>Spirochaetia</taxon>
        <taxon>Spirochaetales</taxon>
        <taxon>Treponemataceae</taxon>
        <taxon>Treponema</taxon>
    </lineage>
</organism>
<accession>A0ABN0NWU9</accession>
<sequence length="48" mass="5233">MSDIVIITRFPADFNVLGGRPARRWFQRRTGCTAVLSVPPQDGGGSTQ</sequence>
<reference evidence="1 2" key="1">
    <citation type="submission" date="2013-08" db="EMBL/GenBank/DDBJ databases">
        <authorList>
            <person name="Weinstock G."/>
            <person name="Sodergren E."/>
            <person name="Wylie T."/>
            <person name="Fulton L."/>
            <person name="Fulton R."/>
            <person name="Fronick C."/>
            <person name="O'Laughlin M."/>
            <person name="Godfrey J."/>
            <person name="Miner T."/>
            <person name="Herter B."/>
            <person name="Appelbaum E."/>
            <person name="Cordes M."/>
            <person name="Lek S."/>
            <person name="Wollam A."/>
            <person name="Pepin K.H."/>
            <person name="Palsikar V.B."/>
            <person name="Mitreva M."/>
            <person name="Wilson R.K."/>
        </authorList>
    </citation>
    <scope>NUCLEOTIDE SEQUENCE [LARGE SCALE GENOMIC DNA]</scope>
    <source>
        <strain evidence="1 2">ATCC 700332</strain>
    </source>
</reference>
<dbReference type="EMBL" id="AWVH01000041">
    <property type="protein sequence ID" value="ERJ91776.1"/>
    <property type="molecule type" value="Genomic_DNA"/>
</dbReference>
<evidence type="ECO:0000313" key="2">
    <source>
        <dbReference type="Proteomes" id="UP000016649"/>
    </source>
</evidence>
<protein>
    <submittedName>
        <fullName evidence="1">Uncharacterized protein</fullName>
    </submittedName>
</protein>
<evidence type="ECO:0000313" key="1">
    <source>
        <dbReference type="EMBL" id="ERJ91776.1"/>
    </source>
</evidence>
<proteinExistence type="predicted"/>